<dbReference type="EMBL" id="AZHC01000022">
    <property type="protein sequence ID" value="OAA39453.1"/>
    <property type="molecule type" value="Genomic_DNA"/>
</dbReference>
<evidence type="ECO:0000256" key="2">
    <source>
        <dbReference type="SAM" id="SignalP"/>
    </source>
</evidence>
<dbReference type="OrthoDB" id="2149705at2759"/>
<dbReference type="Proteomes" id="UP000243498">
    <property type="component" value="Unassembled WGS sequence"/>
</dbReference>
<feature type="region of interest" description="Disordered" evidence="1">
    <location>
        <begin position="22"/>
        <end position="46"/>
    </location>
</feature>
<accession>A0A167AYB2</accession>
<reference evidence="3 4" key="1">
    <citation type="journal article" date="2016" name="Genome Biol. Evol.">
        <title>Divergent and convergent evolution of fungal pathogenicity.</title>
        <authorList>
            <person name="Shang Y."/>
            <person name="Xiao G."/>
            <person name="Zheng P."/>
            <person name="Cen K."/>
            <person name="Zhan S."/>
            <person name="Wang C."/>
        </authorList>
    </citation>
    <scope>NUCLEOTIDE SEQUENCE [LARGE SCALE GENOMIC DNA]</scope>
    <source>
        <strain evidence="3 4">RCEF 4871</strain>
    </source>
</reference>
<comment type="caution">
    <text evidence="3">The sequence shown here is derived from an EMBL/GenBank/DDBJ whole genome shotgun (WGS) entry which is preliminary data.</text>
</comment>
<organism evidence="3 4">
    <name type="scientific">Metarhizium rileyi (strain RCEF 4871)</name>
    <name type="common">Nomuraea rileyi</name>
    <dbReference type="NCBI Taxonomy" id="1649241"/>
    <lineage>
        <taxon>Eukaryota</taxon>
        <taxon>Fungi</taxon>
        <taxon>Dikarya</taxon>
        <taxon>Ascomycota</taxon>
        <taxon>Pezizomycotina</taxon>
        <taxon>Sordariomycetes</taxon>
        <taxon>Hypocreomycetidae</taxon>
        <taxon>Hypocreales</taxon>
        <taxon>Clavicipitaceae</taxon>
        <taxon>Metarhizium</taxon>
    </lineage>
</organism>
<evidence type="ECO:0000256" key="1">
    <source>
        <dbReference type="SAM" id="MobiDB-lite"/>
    </source>
</evidence>
<protein>
    <submittedName>
        <fullName evidence="3">Uncharacterized protein</fullName>
    </submittedName>
</protein>
<evidence type="ECO:0000313" key="3">
    <source>
        <dbReference type="EMBL" id="OAA39453.1"/>
    </source>
</evidence>
<gene>
    <name evidence="3" type="ORF">NOR_06291</name>
</gene>
<keyword evidence="4" id="KW-1185">Reference proteome</keyword>
<keyword evidence="2" id="KW-0732">Signal</keyword>
<name>A0A167AYB2_METRR</name>
<feature type="chain" id="PRO_5007883932" evidence="2">
    <location>
        <begin position="18"/>
        <end position="198"/>
    </location>
</feature>
<feature type="signal peptide" evidence="2">
    <location>
        <begin position="1"/>
        <end position="17"/>
    </location>
</feature>
<proteinExistence type="predicted"/>
<evidence type="ECO:0000313" key="4">
    <source>
        <dbReference type="Proteomes" id="UP000243498"/>
    </source>
</evidence>
<sequence>MKSALLLLSSLASLTLAEPLGGATRDANERDGKAARPQHKSSPLSTQHLTVSNEICEINGVRYQRAYRDNPAALAVHMPEYEEVLGHMSGTSLQSDFFSHPAVPALMRYIVSHRDPSLGTACTSSWGRWPFVLPAPSLVAGLVEKHGLSNRYTESSVIFNCPHHEEHSISFTDPCEVARLEANTPTRNLIRSMTHLLE</sequence>
<dbReference type="AlphaFoldDB" id="A0A167AYB2"/>